<evidence type="ECO:0000313" key="1">
    <source>
        <dbReference type="EMBL" id="OGN22577.1"/>
    </source>
</evidence>
<gene>
    <name evidence="1" type="ORF">A2918_02335</name>
</gene>
<dbReference type="Proteomes" id="UP000178227">
    <property type="component" value="Unassembled WGS sequence"/>
</dbReference>
<comment type="caution">
    <text evidence="1">The sequence shown here is derived from an EMBL/GenBank/DDBJ whole genome shotgun (WGS) entry which is preliminary data.</text>
</comment>
<protein>
    <submittedName>
        <fullName evidence="1">Uncharacterized protein</fullName>
    </submittedName>
</protein>
<sequence length="241" mass="27249">MSPKTVKRAVAAKKRRKSGLSGMLAELYLKEYDAQRRLGNNTCIFIKVGDQQRFLVLSDNPPEVQNHGRFFTVFMGASTSEIGEATDILGEIKGSINDVYSPQDFHSTVALYFLSRYLKGAVEEFWSQRALAVEFMIFDPVFEVLHTIKFNGDYESYAIGEVKDTFILLGAYNPKLRRELAKDLQACLDNADISKEKMKELRDKFCQKYNLQVSALFEPELIRVPASNVKVSAVPPDKEAS</sequence>
<name>A0A1F8GB34_9BACT</name>
<organism evidence="1 2">
    <name type="scientific">Candidatus Yanofskybacteria bacterium RIFCSPLOWO2_01_FULL_42_49</name>
    <dbReference type="NCBI Taxonomy" id="1802694"/>
    <lineage>
        <taxon>Bacteria</taxon>
        <taxon>Candidatus Yanofskyibacteriota</taxon>
    </lineage>
</organism>
<accession>A0A1F8GB34</accession>
<dbReference type="AlphaFoldDB" id="A0A1F8GB34"/>
<dbReference type="STRING" id="1802694.A2918_02335"/>
<proteinExistence type="predicted"/>
<evidence type="ECO:0000313" key="2">
    <source>
        <dbReference type="Proteomes" id="UP000178227"/>
    </source>
</evidence>
<reference evidence="1 2" key="1">
    <citation type="journal article" date="2016" name="Nat. Commun.">
        <title>Thousands of microbial genomes shed light on interconnected biogeochemical processes in an aquifer system.</title>
        <authorList>
            <person name="Anantharaman K."/>
            <person name="Brown C.T."/>
            <person name="Hug L.A."/>
            <person name="Sharon I."/>
            <person name="Castelle C.J."/>
            <person name="Probst A.J."/>
            <person name="Thomas B.C."/>
            <person name="Singh A."/>
            <person name="Wilkins M.J."/>
            <person name="Karaoz U."/>
            <person name="Brodie E.L."/>
            <person name="Williams K.H."/>
            <person name="Hubbard S.S."/>
            <person name="Banfield J.F."/>
        </authorList>
    </citation>
    <scope>NUCLEOTIDE SEQUENCE [LARGE SCALE GENOMIC DNA]</scope>
</reference>
<dbReference type="EMBL" id="MGKI01000011">
    <property type="protein sequence ID" value="OGN22577.1"/>
    <property type="molecule type" value="Genomic_DNA"/>
</dbReference>